<dbReference type="Proteomes" id="UP000499080">
    <property type="component" value="Unassembled WGS sequence"/>
</dbReference>
<sequence>MNRKRSARTLDIEENMLHQVQEAPGLSMRSVAHAVGVSRSSVWSFLTENEMHPYHVQRVSTLQPGDNAPRIAFAQWYIEKCVTDLIFPPKVLFTDEASFTSEGIFNTHNAHFRAVHSV</sequence>
<evidence type="ECO:0000313" key="1">
    <source>
        <dbReference type="EMBL" id="GBM90116.1"/>
    </source>
</evidence>
<dbReference type="PANTHER" id="PTHR47326">
    <property type="entry name" value="TRANSPOSABLE ELEMENT TC3 TRANSPOSASE-LIKE PROTEIN"/>
    <property type="match status" value="1"/>
</dbReference>
<dbReference type="EMBL" id="BGPR01003597">
    <property type="protein sequence ID" value="GBM90116.1"/>
    <property type="molecule type" value="Genomic_DNA"/>
</dbReference>
<reference evidence="1 2" key="1">
    <citation type="journal article" date="2019" name="Sci. Rep.">
        <title>Orb-weaving spider Araneus ventricosus genome elucidates the spidroin gene catalogue.</title>
        <authorList>
            <person name="Kono N."/>
            <person name="Nakamura H."/>
            <person name="Ohtoshi R."/>
            <person name="Moran D.A.P."/>
            <person name="Shinohara A."/>
            <person name="Yoshida Y."/>
            <person name="Fujiwara M."/>
            <person name="Mori M."/>
            <person name="Tomita M."/>
            <person name="Arakawa K."/>
        </authorList>
    </citation>
    <scope>NUCLEOTIDE SEQUENCE [LARGE SCALE GENOMIC DNA]</scope>
</reference>
<protein>
    <recommendedName>
        <fullName evidence="3">HTH psq-type domain-containing protein</fullName>
    </recommendedName>
</protein>
<organism evidence="1 2">
    <name type="scientific">Araneus ventricosus</name>
    <name type="common">Orbweaver spider</name>
    <name type="synonym">Epeira ventricosa</name>
    <dbReference type="NCBI Taxonomy" id="182803"/>
    <lineage>
        <taxon>Eukaryota</taxon>
        <taxon>Metazoa</taxon>
        <taxon>Ecdysozoa</taxon>
        <taxon>Arthropoda</taxon>
        <taxon>Chelicerata</taxon>
        <taxon>Arachnida</taxon>
        <taxon>Araneae</taxon>
        <taxon>Araneomorphae</taxon>
        <taxon>Entelegynae</taxon>
        <taxon>Araneoidea</taxon>
        <taxon>Araneidae</taxon>
        <taxon>Araneus</taxon>
    </lineage>
</organism>
<comment type="caution">
    <text evidence="1">The sequence shown here is derived from an EMBL/GenBank/DDBJ whole genome shotgun (WGS) entry which is preliminary data.</text>
</comment>
<proteinExistence type="predicted"/>
<dbReference type="OrthoDB" id="6437217at2759"/>
<dbReference type="Pfam" id="PF13412">
    <property type="entry name" value="HTH_24"/>
    <property type="match status" value="1"/>
</dbReference>
<evidence type="ECO:0000313" key="2">
    <source>
        <dbReference type="Proteomes" id="UP000499080"/>
    </source>
</evidence>
<gene>
    <name evidence="1" type="ORF">AVEN_185852_1</name>
</gene>
<name>A0A4Y2JLV1_ARAVE</name>
<keyword evidence="2" id="KW-1185">Reference proteome</keyword>
<dbReference type="PANTHER" id="PTHR47326:SF1">
    <property type="entry name" value="HTH PSQ-TYPE DOMAIN-CONTAINING PROTEIN"/>
    <property type="match status" value="1"/>
</dbReference>
<dbReference type="AlphaFoldDB" id="A0A4Y2JLV1"/>
<evidence type="ECO:0008006" key="3">
    <source>
        <dbReference type="Google" id="ProtNLM"/>
    </source>
</evidence>
<accession>A0A4Y2JLV1</accession>